<dbReference type="RefSeq" id="WP_249313854.1">
    <property type="nucleotide sequence ID" value="NZ_JACRSU010000006.1"/>
</dbReference>
<feature type="transmembrane region" description="Helical" evidence="2">
    <location>
        <begin position="24"/>
        <end position="45"/>
    </location>
</feature>
<accession>A0A926DQB0</accession>
<gene>
    <name evidence="3" type="ORF">H8698_12875</name>
</gene>
<reference evidence="3" key="1">
    <citation type="submission" date="2020-08" db="EMBL/GenBank/DDBJ databases">
        <title>Genome public.</title>
        <authorList>
            <person name="Liu C."/>
            <person name="Sun Q."/>
        </authorList>
    </citation>
    <scope>NUCLEOTIDE SEQUENCE</scope>
    <source>
        <strain evidence="3">H8</strain>
    </source>
</reference>
<protein>
    <submittedName>
        <fullName evidence="3">Flagellar FliJ family protein</fullName>
    </submittedName>
</protein>
<dbReference type="AlphaFoldDB" id="A0A926DQB0"/>
<evidence type="ECO:0000313" key="3">
    <source>
        <dbReference type="EMBL" id="MBC8541869.1"/>
    </source>
</evidence>
<evidence type="ECO:0000256" key="2">
    <source>
        <dbReference type="SAM" id="Phobius"/>
    </source>
</evidence>
<keyword evidence="2" id="KW-1133">Transmembrane helix</keyword>
<evidence type="ECO:0000256" key="1">
    <source>
        <dbReference type="SAM" id="Coils"/>
    </source>
</evidence>
<evidence type="ECO:0000313" key="4">
    <source>
        <dbReference type="Proteomes" id="UP000611762"/>
    </source>
</evidence>
<dbReference type="Proteomes" id="UP000611762">
    <property type="component" value="Unassembled WGS sequence"/>
</dbReference>
<organism evidence="3 4">
    <name type="scientific">Congzhengia minquanensis</name>
    <dbReference type="NCBI Taxonomy" id="2763657"/>
    <lineage>
        <taxon>Bacteria</taxon>
        <taxon>Bacillati</taxon>
        <taxon>Bacillota</taxon>
        <taxon>Clostridia</taxon>
        <taxon>Eubacteriales</taxon>
        <taxon>Oscillospiraceae</taxon>
        <taxon>Congzhengia</taxon>
    </lineage>
</organism>
<name>A0A926DQB0_9FIRM</name>
<feature type="coiled-coil region" evidence="1">
    <location>
        <begin position="52"/>
        <end position="131"/>
    </location>
</feature>
<sequence length="213" mass="22623">MEIGNVNGEFGGMQAAPQSGKKKIILVIAVLVGGLLVGTLCGYFAGVNAKINAQLLAERQAQDEQINTKKEELSNLENEIKDKSGVISAAKEYETNKATLDEKIAEKTSTVENLDSQISAKQSELDILTGNVVKAKSEPKVLPAGEYTVGVDIPAGRYSVSGSRNFFAWDKSGSLKVNTILGNSSIGVGDYVCSLGDGYRIECAAKTTFTPIQ</sequence>
<keyword evidence="1" id="KW-0175">Coiled coil</keyword>
<keyword evidence="3" id="KW-0969">Cilium</keyword>
<keyword evidence="2" id="KW-0472">Membrane</keyword>
<comment type="caution">
    <text evidence="3">The sequence shown here is derived from an EMBL/GenBank/DDBJ whole genome shotgun (WGS) entry which is preliminary data.</text>
</comment>
<dbReference type="EMBL" id="JACRSU010000006">
    <property type="protein sequence ID" value="MBC8541869.1"/>
    <property type="molecule type" value="Genomic_DNA"/>
</dbReference>
<keyword evidence="4" id="KW-1185">Reference proteome</keyword>
<keyword evidence="3" id="KW-0282">Flagellum</keyword>
<proteinExistence type="predicted"/>
<keyword evidence="3" id="KW-0966">Cell projection</keyword>
<keyword evidence="2" id="KW-0812">Transmembrane</keyword>